<comment type="caution">
    <text evidence="4">The sequence shown here is derived from an EMBL/GenBank/DDBJ whole genome shotgun (WGS) entry which is preliminary data.</text>
</comment>
<feature type="signal peptide" evidence="1">
    <location>
        <begin position="1"/>
        <end position="29"/>
    </location>
</feature>
<reference evidence="5" key="1">
    <citation type="submission" date="2016-04" db="EMBL/GenBank/DDBJ databases">
        <authorList>
            <person name="Chen L."/>
            <person name="Zhuang W."/>
            <person name="Wang G."/>
        </authorList>
    </citation>
    <scope>NUCLEOTIDE SEQUENCE [LARGE SCALE GENOMIC DNA]</scope>
    <source>
        <strain evidence="5">17621</strain>
    </source>
</reference>
<dbReference type="Pfam" id="PF05048">
    <property type="entry name" value="NosD"/>
    <property type="match status" value="1"/>
</dbReference>
<dbReference type="NCBIfam" id="TIGR04131">
    <property type="entry name" value="Bac_Flav_CTERM"/>
    <property type="match status" value="1"/>
</dbReference>
<accession>A0A1V9F0H7</accession>
<feature type="domain" description="Periplasmic copper-binding protein NosD beta helix" evidence="2">
    <location>
        <begin position="178"/>
        <end position="355"/>
    </location>
</feature>
<keyword evidence="1" id="KW-0732">Signal</keyword>
<dbReference type="OrthoDB" id="1465457at2"/>
<proteinExistence type="predicted"/>
<dbReference type="InterPro" id="IPR022441">
    <property type="entry name" value="Para_beta_helix_rpt-2"/>
</dbReference>
<dbReference type="InterPro" id="IPR012334">
    <property type="entry name" value="Pectin_lyas_fold"/>
</dbReference>
<dbReference type="InterPro" id="IPR006626">
    <property type="entry name" value="PbH1"/>
</dbReference>
<dbReference type="NCBIfam" id="TIGR03804">
    <property type="entry name" value="para_beta_helix"/>
    <property type="match status" value="1"/>
</dbReference>
<evidence type="ECO:0000259" key="3">
    <source>
        <dbReference type="Pfam" id="PF13229"/>
    </source>
</evidence>
<evidence type="ECO:0000259" key="2">
    <source>
        <dbReference type="Pfam" id="PF05048"/>
    </source>
</evidence>
<keyword evidence="5" id="KW-1185">Reference proteome</keyword>
<dbReference type="Pfam" id="PF13585">
    <property type="entry name" value="CHU_C"/>
    <property type="match status" value="1"/>
</dbReference>
<evidence type="ECO:0008006" key="6">
    <source>
        <dbReference type="Google" id="ProtNLM"/>
    </source>
</evidence>
<feature type="chain" id="PRO_5010716133" description="Right handed beta helix domain-containing protein" evidence="1">
    <location>
        <begin position="30"/>
        <end position="1254"/>
    </location>
</feature>
<dbReference type="InterPro" id="IPR011050">
    <property type="entry name" value="Pectin_lyase_fold/virulence"/>
</dbReference>
<evidence type="ECO:0000313" key="4">
    <source>
        <dbReference type="EMBL" id="OQP51850.1"/>
    </source>
</evidence>
<organism evidence="4 5">
    <name type="scientific">Niastella yeongjuensis</name>
    <dbReference type="NCBI Taxonomy" id="354355"/>
    <lineage>
        <taxon>Bacteria</taxon>
        <taxon>Pseudomonadati</taxon>
        <taxon>Bacteroidota</taxon>
        <taxon>Chitinophagia</taxon>
        <taxon>Chitinophagales</taxon>
        <taxon>Chitinophagaceae</taxon>
        <taxon>Niastella</taxon>
    </lineage>
</organism>
<dbReference type="EMBL" id="LVXG01000010">
    <property type="protein sequence ID" value="OQP51850.1"/>
    <property type="molecule type" value="Genomic_DNA"/>
</dbReference>
<evidence type="ECO:0000313" key="5">
    <source>
        <dbReference type="Proteomes" id="UP000192610"/>
    </source>
</evidence>
<dbReference type="SMART" id="SM00710">
    <property type="entry name" value="PbH1"/>
    <property type="match status" value="14"/>
</dbReference>
<feature type="domain" description="Right handed beta helix" evidence="3">
    <location>
        <begin position="798"/>
        <end position="977"/>
    </location>
</feature>
<dbReference type="Pfam" id="PF13229">
    <property type="entry name" value="Beta_helix"/>
    <property type="match status" value="1"/>
</dbReference>
<dbReference type="InterPro" id="IPR007742">
    <property type="entry name" value="NosD_dom"/>
</dbReference>
<protein>
    <recommendedName>
        <fullName evidence="6">Right handed beta helix domain-containing protein</fullName>
    </recommendedName>
</protein>
<dbReference type="STRING" id="354355.SAMN05660816_06177"/>
<dbReference type="SUPFAM" id="SSF51126">
    <property type="entry name" value="Pectin lyase-like"/>
    <property type="match status" value="2"/>
</dbReference>
<name>A0A1V9F0H7_9BACT</name>
<dbReference type="RefSeq" id="WP_081198442.1">
    <property type="nucleotide sequence ID" value="NZ_FOCZ01000018.1"/>
</dbReference>
<dbReference type="InterPro" id="IPR026341">
    <property type="entry name" value="T9SS_type_B"/>
</dbReference>
<gene>
    <name evidence="4" type="ORF">A4H97_26985</name>
</gene>
<sequence>MRKILRGHVININFLFTLCLGFAFSATHAQVSGTFTINSAAPTDVPGGGTNFQTFSAAAAYLSSGTIVGPVTFNVVALSGPYTEQVVLNNIAGTAANPIIFNCNGVTLTFLSTNTNSRAGFKLNNTDYVTIDNLVVKPKAASTNQYGCGFHLLNDADNNTIKNCQVLSKVVTSLPEASTGVVINGNDKNPRDPGPNNCDNNLITQNVFDGCGYGLFLASDYNVSNPVFMDGNRVTKNTISNFYYTGIELDNNSNAVIDGNKFTGGDNLGGTVGIDLEKQAHKVSVINNRFYDWIIDPLFGFSELYGIVVNAQGVAGQENLIANNAMYNWSSGDQGMQYGITATGATYANIYHNTISLDDQTEVGEETYGVSLQNVSNINFMNNVVSVSRKTVGVNYGIYTDNVSPVFASDHNVIYVAKAVAPGKAFFGNWANNFADNLAIWQTNSGNDFFSTAVNPVFANAAGGNLAPNTQSIDNMGLNVGIGSDINAIARSTKSPDPGCLEYTSAPCGGPFVGGAPIITPDSAFCQGPTVEMAVIGNTAGGGQTYTWQTSTAQSGTYTNISGALDYPYLKVTPTSSFYYRVAIACGATTYYSSPMKVLVSTPLTPGTYTINKALPTGGINYNSFTDAVAALQCGLNGSVVFSVVSGSGPYNEQVTIPVVSTASNRTITFSGNGEKLTFATNSTKTSVLKLDGADYITIDSLNIVPQGATNGFGFGILITNDADNNTIKRCVIDLNQTSPSTNYGGIIMNAKENDPTNDAAENYCDNNLIAYNTVNGGFHGITCATKSLVSAGPTSVGNTIRGNKLYDNSGYGIYTAGSGNMLIDSNDISHPTRTSFSNTFFAIIAKNVNLGLTITKNRIHNLFEKAPANTNQLTGIAIITVPGDAAQPNVVSNNLLYSYKGLGLQEGLYTLSSNYLKFYHNTVSLEDTAAFSVNETRGFGLYGPSSVGVEFKNNSIVVKRGGDRQKYAIYLDQNDSGLVANYNNYYMRSPLGYDTVGYMGTRIYKTLDSWLFTRKDSSSINIDPVYNDIAKGDLTPTKLLFENRGFGVGITTDQQNNNRDASKPDIGAIEFTICSPLTNPVVTVEDAQPNIIKFAWNRVINSTGYRVSRDNLNWAIPSSGAQGLSHTVTGLKSTDTVTLWVKALGTRVDCPDYTSIKGAKALTDGVFVPNTFTPNGDGHNDVFQVYSAVTKTVRWMVFNQWGEKVFESNDINGTWDGFYKGKPQPVGVYVYVVSGMLSNGTKVTKKGTFNLVR</sequence>
<dbReference type="Gene3D" id="2.160.20.10">
    <property type="entry name" value="Single-stranded right-handed beta-helix, Pectin lyase-like"/>
    <property type="match status" value="2"/>
</dbReference>
<dbReference type="InterPro" id="IPR039448">
    <property type="entry name" value="Beta_helix"/>
</dbReference>
<dbReference type="AlphaFoldDB" id="A0A1V9F0H7"/>
<evidence type="ECO:0000256" key="1">
    <source>
        <dbReference type="SAM" id="SignalP"/>
    </source>
</evidence>
<dbReference type="Proteomes" id="UP000192610">
    <property type="component" value="Unassembled WGS sequence"/>
</dbReference>